<organism evidence="2 3">
    <name type="scientific">Bergeriella denitrificans</name>
    <name type="common">Neisseria denitrificans</name>
    <dbReference type="NCBI Taxonomy" id="494"/>
    <lineage>
        <taxon>Bacteria</taxon>
        <taxon>Pseudomonadati</taxon>
        <taxon>Pseudomonadota</taxon>
        <taxon>Betaproteobacteria</taxon>
        <taxon>Neisseriales</taxon>
        <taxon>Neisseriaceae</taxon>
        <taxon>Bergeriella</taxon>
    </lineage>
</organism>
<feature type="compositionally biased region" description="Basic and acidic residues" evidence="1">
    <location>
        <begin position="136"/>
        <end position="151"/>
    </location>
</feature>
<dbReference type="RefSeq" id="WP_066075997.1">
    <property type="nucleotide sequence ID" value="NZ_CP181246.1"/>
</dbReference>
<feature type="region of interest" description="Disordered" evidence="1">
    <location>
        <begin position="132"/>
        <end position="151"/>
    </location>
</feature>
<name>A0A378UDR1_BERDE</name>
<evidence type="ECO:0000256" key="1">
    <source>
        <dbReference type="SAM" id="MobiDB-lite"/>
    </source>
</evidence>
<dbReference type="AlphaFoldDB" id="A0A378UDR1"/>
<evidence type="ECO:0000313" key="3">
    <source>
        <dbReference type="Proteomes" id="UP000254651"/>
    </source>
</evidence>
<protein>
    <submittedName>
        <fullName evidence="2">Phage protein</fullName>
    </submittedName>
</protein>
<dbReference type="Pfam" id="PF06252">
    <property type="entry name" value="GemA"/>
    <property type="match status" value="1"/>
</dbReference>
<accession>A0A378UDR1</accession>
<dbReference type="InterPro" id="IPR009363">
    <property type="entry name" value="Phage_Mu_Gp16"/>
</dbReference>
<dbReference type="EMBL" id="UGQS01000001">
    <property type="protein sequence ID" value="STZ75544.1"/>
    <property type="molecule type" value="Genomic_DNA"/>
</dbReference>
<dbReference type="Proteomes" id="UP000254651">
    <property type="component" value="Unassembled WGS sequence"/>
</dbReference>
<reference evidence="2 3" key="1">
    <citation type="submission" date="2018-06" db="EMBL/GenBank/DDBJ databases">
        <authorList>
            <consortium name="Pathogen Informatics"/>
            <person name="Doyle S."/>
        </authorList>
    </citation>
    <scope>NUCLEOTIDE SEQUENCE [LARGE SCALE GENOMIC DNA]</scope>
    <source>
        <strain evidence="2 3">NCTC10295</strain>
    </source>
</reference>
<proteinExistence type="predicted"/>
<evidence type="ECO:0000313" key="2">
    <source>
        <dbReference type="EMBL" id="STZ75544.1"/>
    </source>
</evidence>
<sequence>MKPSDTRKKMIAKIKIGQKELAMAEQDYRAMLLRVTGKSSCALLSEGELERVLRELGRLGFASQSAGRRPLRRVAAKPLMGKIEALLLDNGWTWAYANGTAKRMFGVERVEYLDNERLHKVAAALQIAANRKRKNKGGDGDGDRTRGTSAA</sequence>
<keyword evidence="3" id="KW-1185">Reference proteome</keyword>
<gene>
    <name evidence="2" type="ORF">NCTC10295_00285</name>
</gene>